<sequence length="237" mass="27621">MLYIPEPLSLPEVLWYSLLLNIAIYVLTLAAGRMIRYLYDKKMVVVPRKKMVISWLTIMINTGITVIGYVIWQCGWIHIVPGTWQNTFTDFIVLFLGMDFLMYVFHLLIHRTFLYRAIHGLHHESRDPVPVDLFILHPLETFGFGFLWIALLMLYPAGLYAIIAYLAMNIIFGLAGHLGLEPLSEKVRQNILFRYLGTSSFHHGHHLDIHCNFGFYTTLWDRLFGTWKETNNITNTD</sequence>
<evidence type="ECO:0000256" key="4">
    <source>
        <dbReference type="ARBA" id="ARBA00023136"/>
    </source>
</evidence>
<accession>A0A1K1LPP9</accession>
<evidence type="ECO:0000256" key="2">
    <source>
        <dbReference type="ARBA" id="ARBA00022692"/>
    </source>
</evidence>
<dbReference type="GO" id="GO:0008610">
    <property type="term" value="P:lipid biosynthetic process"/>
    <property type="evidence" value="ECO:0007669"/>
    <property type="project" value="InterPro"/>
</dbReference>
<dbReference type="InterPro" id="IPR006694">
    <property type="entry name" value="Fatty_acid_hydroxylase"/>
</dbReference>
<proteinExistence type="predicted"/>
<dbReference type="OrthoDB" id="9770329at2"/>
<keyword evidence="2 5" id="KW-0812">Transmembrane</keyword>
<evidence type="ECO:0000256" key="1">
    <source>
        <dbReference type="ARBA" id="ARBA00004370"/>
    </source>
</evidence>
<gene>
    <name evidence="7" type="ORF">SAMN02927921_00154</name>
</gene>
<dbReference type="RefSeq" id="WP_072315392.1">
    <property type="nucleotide sequence ID" value="NZ_FPJE01000001.1"/>
</dbReference>
<dbReference type="GO" id="GO:0016491">
    <property type="term" value="F:oxidoreductase activity"/>
    <property type="evidence" value="ECO:0007669"/>
    <property type="project" value="InterPro"/>
</dbReference>
<comment type="subcellular location">
    <subcellularLocation>
        <location evidence="1">Membrane</location>
    </subcellularLocation>
</comment>
<evidence type="ECO:0000256" key="3">
    <source>
        <dbReference type="ARBA" id="ARBA00022989"/>
    </source>
</evidence>
<evidence type="ECO:0000259" key="6">
    <source>
        <dbReference type="Pfam" id="PF04116"/>
    </source>
</evidence>
<feature type="transmembrane region" description="Helical" evidence="5">
    <location>
        <begin position="13"/>
        <end position="31"/>
    </location>
</feature>
<dbReference type="EMBL" id="FPJE01000001">
    <property type="protein sequence ID" value="SFW12865.1"/>
    <property type="molecule type" value="Genomic_DNA"/>
</dbReference>
<keyword evidence="3 5" id="KW-1133">Transmembrane helix</keyword>
<evidence type="ECO:0000313" key="8">
    <source>
        <dbReference type="Proteomes" id="UP000182248"/>
    </source>
</evidence>
<dbReference type="STRING" id="1150368.SAMN02927921_00154"/>
<dbReference type="InterPro" id="IPR050307">
    <property type="entry name" value="Sterol_Desaturase_Related"/>
</dbReference>
<dbReference type="Proteomes" id="UP000182248">
    <property type="component" value="Unassembled WGS sequence"/>
</dbReference>
<keyword evidence="8" id="KW-1185">Reference proteome</keyword>
<dbReference type="Pfam" id="PF04116">
    <property type="entry name" value="FA_hydroxylase"/>
    <property type="match status" value="1"/>
</dbReference>
<dbReference type="AlphaFoldDB" id="A0A1K1LPP9"/>
<feature type="domain" description="Fatty acid hydroxylase" evidence="6">
    <location>
        <begin position="91"/>
        <end position="226"/>
    </location>
</feature>
<evidence type="ECO:0000256" key="5">
    <source>
        <dbReference type="SAM" id="Phobius"/>
    </source>
</evidence>
<keyword evidence="4 5" id="KW-0472">Membrane</keyword>
<dbReference type="PANTHER" id="PTHR11863">
    <property type="entry name" value="STEROL DESATURASE"/>
    <property type="match status" value="1"/>
</dbReference>
<organism evidence="7 8">
    <name type="scientific">Sinomicrobium oceani</name>
    <dbReference type="NCBI Taxonomy" id="1150368"/>
    <lineage>
        <taxon>Bacteria</taxon>
        <taxon>Pseudomonadati</taxon>
        <taxon>Bacteroidota</taxon>
        <taxon>Flavobacteriia</taxon>
        <taxon>Flavobacteriales</taxon>
        <taxon>Flavobacteriaceae</taxon>
        <taxon>Sinomicrobium</taxon>
    </lineage>
</organism>
<dbReference type="GO" id="GO:0016020">
    <property type="term" value="C:membrane"/>
    <property type="evidence" value="ECO:0007669"/>
    <property type="project" value="UniProtKB-SubCell"/>
</dbReference>
<reference evidence="7 8" key="1">
    <citation type="submission" date="2016-11" db="EMBL/GenBank/DDBJ databases">
        <authorList>
            <person name="Jaros S."/>
            <person name="Januszkiewicz K."/>
            <person name="Wedrychowicz H."/>
        </authorList>
    </citation>
    <scope>NUCLEOTIDE SEQUENCE [LARGE SCALE GENOMIC DNA]</scope>
    <source>
        <strain evidence="7 8">CGMCC 1.12145</strain>
    </source>
</reference>
<dbReference type="GO" id="GO:0005506">
    <property type="term" value="F:iron ion binding"/>
    <property type="evidence" value="ECO:0007669"/>
    <property type="project" value="InterPro"/>
</dbReference>
<name>A0A1K1LPP9_9FLAO</name>
<feature type="transmembrane region" description="Helical" evidence="5">
    <location>
        <begin position="52"/>
        <end position="71"/>
    </location>
</feature>
<feature type="transmembrane region" description="Helical" evidence="5">
    <location>
        <begin position="91"/>
        <end position="109"/>
    </location>
</feature>
<evidence type="ECO:0000313" key="7">
    <source>
        <dbReference type="EMBL" id="SFW12865.1"/>
    </source>
</evidence>
<protein>
    <submittedName>
        <fullName evidence="7">Fatty acid hydroxylase superfamily protein</fullName>
    </submittedName>
</protein>